<feature type="transmembrane region" description="Helical" evidence="8">
    <location>
        <begin position="81"/>
        <end position="101"/>
    </location>
</feature>
<keyword evidence="10" id="KW-1185">Reference proteome</keyword>
<keyword evidence="5 8" id="KW-0812">Transmembrane</keyword>
<evidence type="ECO:0000256" key="8">
    <source>
        <dbReference type="RuleBase" id="RU363041"/>
    </source>
</evidence>
<evidence type="ECO:0000256" key="5">
    <source>
        <dbReference type="ARBA" id="ARBA00022692"/>
    </source>
</evidence>
<feature type="transmembrane region" description="Helical" evidence="8">
    <location>
        <begin position="181"/>
        <end position="200"/>
    </location>
</feature>
<feature type="transmembrane region" description="Helical" evidence="8">
    <location>
        <begin position="206"/>
        <end position="225"/>
    </location>
</feature>
<proteinExistence type="inferred from homology"/>
<dbReference type="Proteomes" id="UP000281128">
    <property type="component" value="Unassembled WGS sequence"/>
</dbReference>
<evidence type="ECO:0000256" key="1">
    <source>
        <dbReference type="ARBA" id="ARBA00004651"/>
    </source>
</evidence>
<sequence length="259" mass="27223">MEIMTAPDSALLWGFAVCVTLLAGVIKGVVGFALPMVMISGLSSVMPPELALAAMMIPTVLANLMQALRQGPRAAWETIRRFWIFLVSGGVALVATAQLVPMLPSDVLYLLIGLPVTLYAGATLAGRALRLPPDPGARTMTAIGALTGAMGGVTGVLGPPTVAMLTAQGTEKRDQVRIQGVIYGLGALTFLFAHVGSGVLRVETLPLSLALVPPALIGIWLGFRIQDRIDQAVFRRATLLVLLVAGVNLLRRALVVMQP</sequence>
<comment type="caution">
    <text evidence="9">The sequence shown here is derived from an EMBL/GenBank/DDBJ whole genome shotgun (WGS) entry which is preliminary data.</text>
</comment>
<keyword evidence="6 8" id="KW-1133">Transmembrane helix</keyword>
<evidence type="ECO:0000313" key="10">
    <source>
        <dbReference type="Proteomes" id="UP000281128"/>
    </source>
</evidence>
<keyword evidence="3" id="KW-0813">Transport</keyword>
<evidence type="ECO:0000256" key="6">
    <source>
        <dbReference type="ARBA" id="ARBA00022989"/>
    </source>
</evidence>
<protein>
    <recommendedName>
        <fullName evidence="8">Probable membrane transporter protein</fullName>
    </recommendedName>
</protein>
<dbReference type="AlphaFoldDB" id="A0A3A8AXJ1"/>
<evidence type="ECO:0000256" key="3">
    <source>
        <dbReference type="ARBA" id="ARBA00022448"/>
    </source>
</evidence>
<evidence type="ECO:0000256" key="4">
    <source>
        <dbReference type="ARBA" id="ARBA00022475"/>
    </source>
</evidence>
<evidence type="ECO:0000256" key="2">
    <source>
        <dbReference type="ARBA" id="ARBA00009142"/>
    </source>
</evidence>
<dbReference type="Pfam" id="PF01925">
    <property type="entry name" value="TauE"/>
    <property type="match status" value="1"/>
</dbReference>
<feature type="transmembrane region" description="Helical" evidence="8">
    <location>
        <begin position="12"/>
        <end position="38"/>
    </location>
</feature>
<name>A0A3A8AXJ1_9RHOB</name>
<dbReference type="GO" id="GO:0005886">
    <property type="term" value="C:plasma membrane"/>
    <property type="evidence" value="ECO:0007669"/>
    <property type="project" value="UniProtKB-SubCell"/>
</dbReference>
<dbReference type="InterPro" id="IPR002781">
    <property type="entry name" value="TM_pro_TauE-like"/>
</dbReference>
<gene>
    <name evidence="9" type="ORF">D6850_02620</name>
</gene>
<dbReference type="OrthoDB" id="9800873at2"/>
<accession>A0A3A8AXJ1</accession>
<feature type="transmembrane region" description="Helical" evidence="8">
    <location>
        <begin position="107"/>
        <end position="129"/>
    </location>
</feature>
<reference evidence="9 10" key="1">
    <citation type="submission" date="2018-09" db="EMBL/GenBank/DDBJ databases">
        <title>Roseovarius spongiae sp. nov., isolated from a marine sponge.</title>
        <authorList>
            <person name="Zhuang L."/>
            <person name="Luo L."/>
        </authorList>
    </citation>
    <scope>NUCLEOTIDE SEQUENCE [LARGE SCALE GENOMIC DNA]</scope>
    <source>
        <strain evidence="9 10">HN-E21</strain>
    </source>
</reference>
<dbReference type="PANTHER" id="PTHR30269">
    <property type="entry name" value="TRANSMEMBRANE PROTEIN YFCA"/>
    <property type="match status" value="1"/>
</dbReference>
<keyword evidence="4 8" id="KW-1003">Cell membrane</keyword>
<feature type="transmembrane region" description="Helical" evidence="8">
    <location>
        <begin position="237"/>
        <end position="254"/>
    </location>
</feature>
<dbReference type="PANTHER" id="PTHR30269:SF32">
    <property type="entry name" value="MEMBRANE TRANSPORTER PROTEIN-RELATED"/>
    <property type="match status" value="1"/>
</dbReference>
<evidence type="ECO:0000256" key="7">
    <source>
        <dbReference type="ARBA" id="ARBA00023136"/>
    </source>
</evidence>
<organism evidence="9 10">
    <name type="scientific">Roseovarius spongiae</name>
    <dbReference type="NCBI Taxonomy" id="2320272"/>
    <lineage>
        <taxon>Bacteria</taxon>
        <taxon>Pseudomonadati</taxon>
        <taxon>Pseudomonadota</taxon>
        <taxon>Alphaproteobacteria</taxon>
        <taxon>Rhodobacterales</taxon>
        <taxon>Roseobacteraceae</taxon>
        <taxon>Roseovarius</taxon>
    </lineage>
</organism>
<comment type="similarity">
    <text evidence="2 8">Belongs to the 4-toluene sulfonate uptake permease (TSUP) (TC 2.A.102) family.</text>
</comment>
<dbReference type="EMBL" id="RAPE01000001">
    <property type="protein sequence ID" value="RKF16466.1"/>
    <property type="molecule type" value="Genomic_DNA"/>
</dbReference>
<evidence type="ECO:0000313" key="9">
    <source>
        <dbReference type="EMBL" id="RKF16466.1"/>
    </source>
</evidence>
<dbReference type="InterPro" id="IPR052017">
    <property type="entry name" value="TSUP"/>
</dbReference>
<comment type="subcellular location">
    <subcellularLocation>
        <location evidence="1 8">Cell membrane</location>
        <topology evidence="1 8">Multi-pass membrane protein</topology>
    </subcellularLocation>
</comment>
<feature type="transmembrane region" description="Helical" evidence="8">
    <location>
        <begin position="50"/>
        <end position="69"/>
    </location>
</feature>
<keyword evidence="7 8" id="KW-0472">Membrane</keyword>